<name>V3ZQP9_LOTGI</name>
<dbReference type="OrthoDB" id="2262349at2759"/>
<dbReference type="HOGENOM" id="CLU_021603_0_1_1"/>
<feature type="site" description="Cleavage; by autolysis" evidence="3">
    <location>
        <begin position="149"/>
        <end position="150"/>
    </location>
</feature>
<dbReference type="STRING" id="225164.V3ZQP9"/>
<dbReference type="SUPFAM" id="SSF56235">
    <property type="entry name" value="N-terminal nucleophile aminohydrolases (Ntn hydrolases)"/>
    <property type="match status" value="1"/>
</dbReference>
<dbReference type="AlphaFoldDB" id="V3ZQP9"/>
<dbReference type="KEGG" id="lgi:LOTGIDRAFT_235285"/>
<protein>
    <submittedName>
        <fullName evidence="4">Uncharacterized protein</fullName>
    </submittedName>
</protein>
<proteinExistence type="inferred from homology"/>
<evidence type="ECO:0000313" key="4">
    <source>
        <dbReference type="EMBL" id="ESO86677.1"/>
    </source>
</evidence>
<organism evidence="4 5">
    <name type="scientific">Lottia gigantea</name>
    <name type="common">Giant owl limpet</name>
    <dbReference type="NCBI Taxonomy" id="225164"/>
    <lineage>
        <taxon>Eukaryota</taxon>
        <taxon>Metazoa</taxon>
        <taxon>Spiralia</taxon>
        <taxon>Lophotrochozoa</taxon>
        <taxon>Mollusca</taxon>
        <taxon>Gastropoda</taxon>
        <taxon>Patellogastropoda</taxon>
        <taxon>Lottioidea</taxon>
        <taxon>Lottiidae</taxon>
        <taxon>Lottia</taxon>
    </lineage>
</organism>
<accession>V3ZQP9</accession>
<dbReference type="GeneID" id="20249805"/>
<dbReference type="Pfam" id="PF01112">
    <property type="entry name" value="Asparaginase_2"/>
    <property type="match status" value="2"/>
</dbReference>
<dbReference type="GO" id="GO:0003948">
    <property type="term" value="F:N4-(beta-N-acetylglucosaminyl)-L-asparaginase activity"/>
    <property type="evidence" value="ECO:0007669"/>
    <property type="project" value="TreeGrafter"/>
</dbReference>
<dbReference type="CTD" id="20249805"/>
<dbReference type="PANTHER" id="PTHR10188">
    <property type="entry name" value="L-ASPARAGINASE"/>
    <property type="match status" value="1"/>
</dbReference>
<dbReference type="EMBL" id="KB203019">
    <property type="protein sequence ID" value="ESO86677.1"/>
    <property type="molecule type" value="Genomic_DNA"/>
</dbReference>
<comment type="similarity">
    <text evidence="1">Belongs to the Ntn-hydrolase family.</text>
</comment>
<evidence type="ECO:0000256" key="3">
    <source>
        <dbReference type="PIRSR" id="PIRSR600246-3"/>
    </source>
</evidence>
<sequence>MAKEEQICRIVGTWPFSFEAVKHASTVIQKSKGDNVCIDAVETGINKIESNSDYGIYFVGCGGIRNKNGFLELDAAIMHGRNLDYGAVTAIQGINKPISVARKVMDKSPHSILTAQGAQQFAVKHGFDLNHDLMIQKLDPNNSKPRGHDTLGLICYLNGEFVVGVSTSGMGGKEAGRVGDSAICGAGLYADNEGGAACCSGDGDLILKHCPAYRVVSYLRMGWKSEDACKKVITEIMIRSKDFIELVIIAVDKEVFYPKIILKKTRIIALCIYQYI</sequence>
<dbReference type="InterPro" id="IPR000246">
    <property type="entry name" value="Peptidase_T2"/>
</dbReference>
<evidence type="ECO:0000256" key="2">
    <source>
        <dbReference type="PIRSR" id="PIRSR600246-1"/>
    </source>
</evidence>
<feature type="active site" description="Nucleophile" evidence="2">
    <location>
        <position position="150"/>
    </location>
</feature>
<dbReference type="PANTHER" id="PTHR10188:SF16">
    <property type="entry name" value="N(4)-(BETA-N-ACETYLGLUCOSAMINYL)-L-ASPARAGINASE-LIKE"/>
    <property type="match status" value="1"/>
</dbReference>
<dbReference type="GO" id="GO:0005737">
    <property type="term" value="C:cytoplasm"/>
    <property type="evidence" value="ECO:0007669"/>
    <property type="project" value="TreeGrafter"/>
</dbReference>
<dbReference type="Gene3D" id="3.60.20.30">
    <property type="entry name" value="(Glycosyl)asparaginase"/>
    <property type="match status" value="1"/>
</dbReference>
<evidence type="ECO:0000313" key="5">
    <source>
        <dbReference type="Proteomes" id="UP000030746"/>
    </source>
</evidence>
<dbReference type="OMA" id="DKIMCHC"/>
<dbReference type="Proteomes" id="UP000030746">
    <property type="component" value="Unassembled WGS sequence"/>
</dbReference>
<dbReference type="CDD" id="cd04513">
    <property type="entry name" value="Glycosylasparaginase"/>
    <property type="match status" value="1"/>
</dbReference>
<gene>
    <name evidence="4" type="ORF">LOTGIDRAFT_235285</name>
</gene>
<reference evidence="4 5" key="1">
    <citation type="journal article" date="2013" name="Nature">
        <title>Insights into bilaterian evolution from three spiralian genomes.</title>
        <authorList>
            <person name="Simakov O."/>
            <person name="Marletaz F."/>
            <person name="Cho S.J."/>
            <person name="Edsinger-Gonzales E."/>
            <person name="Havlak P."/>
            <person name="Hellsten U."/>
            <person name="Kuo D.H."/>
            <person name="Larsson T."/>
            <person name="Lv J."/>
            <person name="Arendt D."/>
            <person name="Savage R."/>
            <person name="Osoegawa K."/>
            <person name="de Jong P."/>
            <person name="Grimwood J."/>
            <person name="Chapman J.A."/>
            <person name="Shapiro H."/>
            <person name="Aerts A."/>
            <person name="Otillar R.P."/>
            <person name="Terry A.Y."/>
            <person name="Boore J.L."/>
            <person name="Grigoriev I.V."/>
            <person name="Lindberg D.R."/>
            <person name="Seaver E.C."/>
            <person name="Weisblat D.A."/>
            <person name="Putnam N.H."/>
            <person name="Rokhsar D.S."/>
        </authorList>
    </citation>
    <scope>NUCLEOTIDE SEQUENCE [LARGE SCALE GENOMIC DNA]</scope>
</reference>
<dbReference type="InterPro" id="IPR029055">
    <property type="entry name" value="Ntn_hydrolases_N"/>
</dbReference>
<dbReference type="RefSeq" id="XP_009062657.1">
    <property type="nucleotide sequence ID" value="XM_009064409.1"/>
</dbReference>
<keyword evidence="5" id="KW-1185">Reference proteome</keyword>
<evidence type="ECO:0000256" key="1">
    <source>
        <dbReference type="ARBA" id="ARBA00010872"/>
    </source>
</evidence>